<evidence type="ECO:0000313" key="5">
    <source>
        <dbReference type="Proteomes" id="UP000005801"/>
    </source>
</evidence>
<dbReference type="Gene3D" id="2.30.30.570">
    <property type="match status" value="1"/>
</dbReference>
<proteinExistence type="predicted"/>
<evidence type="ECO:0000313" key="4">
    <source>
        <dbReference type="EMBL" id="EDM81530.1"/>
    </source>
</evidence>
<dbReference type="Pfam" id="PF11978">
    <property type="entry name" value="MVP_shoulder"/>
    <property type="match status" value="1"/>
</dbReference>
<dbReference type="AlphaFoldDB" id="A6FXE2"/>
<dbReference type="eggNOG" id="COG0330">
    <property type="taxonomic scope" value="Bacteria"/>
</dbReference>
<name>A6FXE2_9BACT</name>
<dbReference type="PANTHER" id="PTHR14165:SF3">
    <property type="entry name" value="MAJOR VAULT PROTEIN"/>
    <property type="match status" value="1"/>
</dbReference>
<keyword evidence="5" id="KW-1185">Reference proteome</keyword>
<dbReference type="InterPro" id="IPR021870">
    <property type="entry name" value="MVP_shoulder"/>
</dbReference>
<organism evidence="4 5">
    <name type="scientific">Plesiocystis pacifica SIR-1</name>
    <dbReference type="NCBI Taxonomy" id="391625"/>
    <lineage>
        <taxon>Bacteria</taxon>
        <taxon>Pseudomonadati</taxon>
        <taxon>Myxococcota</taxon>
        <taxon>Polyangia</taxon>
        <taxon>Nannocystales</taxon>
        <taxon>Nannocystaceae</taxon>
        <taxon>Plesiocystis</taxon>
    </lineage>
</organism>
<protein>
    <recommendedName>
        <fullName evidence="3">Major vault protein shoulder domain-containing protein</fullName>
    </recommendedName>
</protein>
<dbReference type="OrthoDB" id="973338at2"/>
<feature type="coiled-coil region" evidence="1">
    <location>
        <begin position="714"/>
        <end position="781"/>
    </location>
</feature>
<dbReference type="Gene3D" id="3.30.479.30">
    <property type="entry name" value="Band 7 domain"/>
    <property type="match status" value="1"/>
</dbReference>
<dbReference type="InterPro" id="IPR039059">
    <property type="entry name" value="MVP"/>
</dbReference>
<reference evidence="4 5" key="1">
    <citation type="submission" date="2007-06" db="EMBL/GenBank/DDBJ databases">
        <authorList>
            <person name="Shimkets L."/>
            <person name="Ferriera S."/>
            <person name="Johnson J."/>
            <person name="Kravitz S."/>
            <person name="Beeson K."/>
            <person name="Sutton G."/>
            <person name="Rogers Y.-H."/>
            <person name="Friedman R."/>
            <person name="Frazier M."/>
            <person name="Venter J.C."/>
        </authorList>
    </citation>
    <scope>NUCLEOTIDE SEQUENCE [LARGE SCALE GENOMIC DNA]</scope>
    <source>
        <strain evidence="4 5">SIR-1</strain>
    </source>
</reference>
<dbReference type="Proteomes" id="UP000005801">
    <property type="component" value="Unassembled WGS sequence"/>
</dbReference>
<dbReference type="STRING" id="391625.PPSIR1_21474"/>
<dbReference type="GO" id="GO:0005737">
    <property type="term" value="C:cytoplasm"/>
    <property type="evidence" value="ECO:0007669"/>
    <property type="project" value="TreeGrafter"/>
</dbReference>
<feature type="region of interest" description="Disordered" evidence="2">
    <location>
        <begin position="402"/>
        <end position="454"/>
    </location>
</feature>
<evidence type="ECO:0000256" key="2">
    <source>
        <dbReference type="SAM" id="MobiDB-lite"/>
    </source>
</evidence>
<evidence type="ECO:0000256" key="1">
    <source>
        <dbReference type="SAM" id="Coils"/>
    </source>
</evidence>
<sequence>MPDRSRERDLILAPNEYAFIADETKGNINAYVGPYKTSLANTDQPVTFNAESKRFENCSLEDATRSFAVAPVGWYLVLKNPTLHNPALKEFNPHPKTGAINNLVELEVGRKVNIPGPAAFALWPGQMVRVIQGHNLRSNQYLIVRVYDEEAAKANWENAVIKRQGTDGGESEEASAPPPDLTMGQQLVIRGTDVSFYIPSTGVEVVPDRSRRGSGGYVRDAVTLERLEYCILLDEDGRKSYLQGPQVVFPKPSETFVERDGARKFRAIELNENSGIYVKVIAPYSDGPGEGADGEQAHQVGDELFITGKEQMIYFPRTEHAIIKYGGHTIHYAIAIPAGEARYVLNRHTGQIRLEQGPCIFLPDPRKEVIVRRILQPRQVGLWFPGNQDALEHNRKLAALREQGSGGRGDFIEDAAVEEGESKKRKRKKAKEPKAEEARAEATSEAYAGEDFNRGQTYTPPRTIVLDTRYDGAVSIGVWTGYAVQVVSKSGERKVVVGPSTYMLEYDEVLQTAELSTGTPKTDDAIERTAYLRVLYNKVSDVVEAETRDLVSVRIRLSYRVNFEGDPQAWFNVENYVKFLTEHLRSLLRGKIKGEPIQRLHPRVVGFVRDVVLGAQGEDGGRPGRRFEENGMRIYDVEVLGVEIGDQAIESLLIGAQHAVVEQNLTLEGERRRLEQTREREAISQEIAAIESKTRTQRVALQQAEVAVVHAYELAKVEAGLAEAARRLEGKRAEQATLDAVHGAELARARKTSDNHLAVASEELNQRLRELEAEVAAVREKAKAVSPELIAALQAFGDRALAEKMAESMAPLAILGGESVSEVLARLLRGTKLAEVLEFPGAEPDD</sequence>
<accession>A6FXE2</accession>
<feature type="domain" description="Major vault protein shoulder" evidence="3">
    <location>
        <begin position="536"/>
        <end position="646"/>
    </location>
</feature>
<comment type="caution">
    <text evidence="4">The sequence shown here is derived from an EMBL/GenBank/DDBJ whole genome shotgun (WGS) entry which is preliminary data.</text>
</comment>
<dbReference type="RefSeq" id="WP_006969141.1">
    <property type="nucleotide sequence ID" value="NZ_ABCS01000002.1"/>
</dbReference>
<feature type="compositionally biased region" description="Basic and acidic residues" evidence="2">
    <location>
        <begin position="432"/>
        <end position="442"/>
    </location>
</feature>
<dbReference type="InterPro" id="IPR036013">
    <property type="entry name" value="Band_7/SPFH_dom_sf"/>
</dbReference>
<dbReference type="EMBL" id="ABCS01000002">
    <property type="protein sequence ID" value="EDM81530.1"/>
    <property type="molecule type" value="Genomic_DNA"/>
</dbReference>
<evidence type="ECO:0000259" key="3">
    <source>
        <dbReference type="Pfam" id="PF11978"/>
    </source>
</evidence>
<dbReference type="PANTHER" id="PTHR14165">
    <property type="entry name" value="MAJOR VAULT PROTEIN"/>
    <property type="match status" value="1"/>
</dbReference>
<keyword evidence="1" id="KW-0175">Coiled coil</keyword>
<gene>
    <name evidence="4" type="ORF">PPSIR1_21474</name>
</gene>